<keyword evidence="7 10" id="KW-1133">Transmembrane helix</keyword>
<keyword evidence="6" id="KW-0067">ATP-binding</keyword>
<dbReference type="InterPro" id="IPR050173">
    <property type="entry name" value="ABC_transporter_C-like"/>
</dbReference>
<keyword evidence="5" id="KW-0547">Nucleotide-binding</keyword>
<feature type="domain" description="ABC transporter" evidence="11">
    <location>
        <begin position="525"/>
        <end position="753"/>
    </location>
</feature>
<dbReference type="GO" id="GO:0005886">
    <property type="term" value="C:plasma membrane"/>
    <property type="evidence" value="ECO:0007669"/>
    <property type="project" value="TreeGrafter"/>
</dbReference>
<feature type="region of interest" description="Disordered" evidence="9">
    <location>
        <begin position="755"/>
        <end position="783"/>
    </location>
</feature>
<dbReference type="Proteomes" id="UP000774326">
    <property type="component" value="Unassembled WGS sequence"/>
</dbReference>
<dbReference type="InterPro" id="IPR003439">
    <property type="entry name" value="ABC_transporter-like_ATP-bd"/>
</dbReference>
<dbReference type="GO" id="GO:0005524">
    <property type="term" value="F:ATP binding"/>
    <property type="evidence" value="ECO:0007669"/>
    <property type="project" value="UniProtKB-KW"/>
</dbReference>
<accession>A0A9P8TD82</accession>
<feature type="transmembrane region" description="Helical" evidence="10">
    <location>
        <begin position="206"/>
        <end position="227"/>
    </location>
</feature>
<dbReference type="InterPro" id="IPR011527">
    <property type="entry name" value="ABC1_TM_dom"/>
</dbReference>
<dbReference type="GO" id="GO:0008559">
    <property type="term" value="F:ABC-type xenobiotic transporter activity"/>
    <property type="evidence" value="ECO:0007669"/>
    <property type="project" value="TreeGrafter"/>
</dbReference>
<feature type="domain" description="ABC transmembrane type-1" evidence="12">
    <location>
        <begin position="164"/>
        <end position="443"/>
    </location>
</feature>
<evidence type="ECO:0000256" key="6">
    <source>
        <dbReference type="ARBA" id="ARBA00022840"/>
    </source>
</evidence>
<evidence type="ECO:0000259" key="11">
    <source>
        <dbReference type="PROSITE" id="PS50893"/>
    </source>
</evidence>
<evidence type="ECO:0000256" key="7">
    <source>
        <dbReference type="ARBA" id="ARBA00022989"/>
    </source>
</evidence>
<protein>
    <submittedName>
        <fullName evidence="13">Uncharacterized protein</fullName>
    </submittedName>
</protein>
<dbReference type="InterPro" id="IPR027417">
    <property type="entry name" value="P-loop_NTPase"/>
</dbReference>
<dbReference type="OrthoDB" id="3995329at2759"/>
<evidence type="ECO:0000313" key="14">
    <source>
        <dbReference type="Proteomes" id="UP000774326"/>
    </source>
</evidence>
<dbReference type="SUPFAM" id="SSF52540">
    <property type="entry name" value="P-loop containing nucleoside triphosphate hydrolases"/>
    <property type="match status" value="1"/>
</dbReference>
<dbReference type="SMART" id="SM00382">
    <property type="entry name" value="AAA"/>
    <property type="match status" value="1"/>
</dbReference>
<dbReference type="Pfam" id="PF00005">
    <property type="entry name" value="ABC_tran"/>
    <property type="match status" value="1"/>
</dbReference>
<proteinExistence type="inferred from homology"/>
<sequence>MSNDNKEDQLVIDRTVSTTTESTNIEARNAGKEKEKQLEQHQKLQSRILLRKTNPIIRFLFRSKATPLVQNEKEYPFLSANILSFLTFHWVSNIINIGYSRRIENEDLYQIGGTELSVETMTERFENILSEMSQKHYGEHPDEAYGSYLIFKAISKTFYKRFWLAGGISKVIADSTQITMPLMVRALIKYINTKDLEGTKDMGKAVGFPIGIACMLIFASLMISTFFHSSMLVGAQTKGVLTNVIYKKAFRLSARAKTQYPNSTINMMTMTDLARIDFAIGTFHFMWAFPIAFSVATIILAVNLGAPCVVGVGTVLIYVVCVMWCNRKLKTLRRKSNVFIGKRVHAITEIINNLRMIKFYSWETPYQDNVKAYRTTEKKYILKMQIIKALLNAGTATVTIIGTMFVFLWLHYDKATSKRFTSYNVFSAITLFNLLRMPLNLLPISVALNTDAQIALDKVALFLQAEESTQTLQRLPLNESSNAIEITNSTFQWDSSEPERVLDFKPKTKFWERLRLKQQKKKAEKQEANVAAAASIEEDDAEDLTFPGLKHIDLKVKKGELIVITGSIGTGKTSLLNAIDGSMKQLDGDTRVYGSLTFCSYPWVQNATIRENVLFGSEWNEKKYNEIVAACALDVDFANLPEGDQTEVGERGITLSGGQKARINLARAVYADRDIILLDDVLSAVDARVGKHIMSECINGILSSKTRLLATHQLSLIDSADRVVILDGSGSIDVGTADELLSRSAAFANLMEFSKTSASDEESAAEEEEKEREEEEELELERQ</sequence>
<evidence type="ECO:0000259" key="12">
    <source>
        <dbReference type="PROSITE" id="PS50929"/>
    </source>
</evidence>
<evidence type="ECO:0000256" key="2">
    <source>
        <dbReference type="ARBA" id="ARBA00009726"/>
    </source>
</evidence>
<name>A0A9P8TD82_WICPI</name>
<keyword evidence="8 10" id="KW-0472">Membrane</keyword>
<dbReference type="CDD" id="cd03250">
    <property type="entry name" value="ABCC_MRP_domain1"/>
    <property type="match status" value="1"/>
</dbReference>
<dbReference type="Gene3D" id="1.20.1560.10">
    <property type="entry name" value="ABC transporter type 1, transmembrane domain"/>
    <property type="match status" value="1"/>
</dbReference>
<reference evidence="13" key="1">
    <citation type="journal article" date="2021" name="Open Biol.">
        <title>Shared evolutionary footprints suggest mitochondrial oxidative damage underlies multiple complex I losses in fungi.</title>
        <authorList>
            <person name="Schikora-Tamarit M.A."/>
            <person name="Marcet-Houben M."/>
            <person name="Nosek J."/>
            <person name="Gabaldon T."/>
        </authorList>
    </citation>
    <scope>NUCLEOTIDE SEQUENCE</scope>
    <source>
        <strain evidence="13">CBS2887</strain>
    </source>
</reference>
<dbReference type="GO" id="GO:0016887">
    <property type="term" value="F:ATP hydrolysis activity"/>
    <property type="evidence" value="ECO:0007669"/>
    <property type="project" value="InterPro"/>
</dbReference>
<dbReference type="PANTHER" id="PTHR24223">
    <property type="entry name" value="ATP-BINDING CASSETTE SUB-FAMILY C"/>
    <property type="match status" value="1"/>
</dbReference>
<evidence type="ECO:0000256" key="4">
    <source>
        <dbReference type="ARBA" id="ARBA00022692"/>
    </source>
</evidence>
<feature type="transmembrane region" description="Helical" evidence="10">
    <location>
        <begin position="276"/>
        <end position="298"/>
    </location>
</feature>
<dbReference type="EMBL" id="JAEUBG010005558">
    <property type="protein sequence ID" value="KAH3674240.1"/>
    <property type="molecule type" value="Genomic_DNA"/>
</dbReference>
<evidence type="ECO:0000256" key="8">
    <source>
        <dbReference type="ARBA" id="ARBA00023136"/>
    </source>
</evidence>
<dbReference type="FunFam" id="3.40.50.300:FF:001750">
    <property type="entry name" value="ATP-binding cassette transporter"/>
    <property type="match status" value="1"/>
</dbReference>
<feature type="transmembrane region" description="Helical" evidence="10">
    <location>
        <begin position="389"/>
        <end position="412"/>
    </location>
</feature>
<evidence type="ECO:0000256" key="9">
    <source>
        <dbReference type="SAM" id="MobiDB-lite"/>
    </source>
</evidence>
<feature type="compositionally biased region" description="Acidic residues" evidence="9">
    <location>
        <begin position="759"/>
        <end position="783"/>
    </location>
</feature>
<dbReference type="InterPro" id="IPR036640">
    <property type="entry name" value="ABC1_TM_sf"/>
</dbReference>
<comment type="subcellular location">
    <subcellularLocation>
        <location evidence="1">Membrane</location>
        <topology evidence="1">Multi-pass membrane protein</topology>
    </subcellularLocation>
</comment>
<keyword evidence="14" id="KW-1185">Reference proteome</keyword>
<dbReference type="PROSITE" id="PS50893">
    <property type="entry name" value="ABC_TRANSPORTER_2"/>
    <property type="match status" value="1"/>
</dbReference>
<keyword evidence="3" id="KW-0813">Transport</keyword>
<dbReference type="InterPro" id="IPR003593">
    <property type="entry name" value="AAA+_ATPase"/>
</dbReference>
<evidence type="ECO:0000256" key="3">
    <source>
        <dbReference type="ARBA" id="ARBA00022448"/>
    </source>
</evidence>
<organism evidence="13 14">
    <name type="scientific">Wickerhamomyces pijperi</name>
    <name type="common">Yeast</name>
    <name type="synonym">Pichia pijperi</name>
    <dbReference type="NCBI Taxonomy" id="599730"/>
    <lineage>
        <taxon>Eukaryota</taxon>
        <taxon>Fungi</taxon>
        <taxon>Dikarya</taxon>
        <taxon>Ascomycota</taxon>
        <taxon>Saccharomycotina</taxon>
        <taxon>Saccharomycetes</taxon>
        <taxon>Phaffomycetales</taxon>
        <taxon>Wickerhamomycetaceae</taxon>
        <taxon>Wickerhamomyces</taxon>
    </lineage>
</organism>
<evidence type="ECO:0000256" key="1">
    <source>
        <dbReference type="ARBA" id="ARBA00004141"/>
    </source>
</evidence>
<evidence type="ECO:0000256" key="5">
    <source>
        <dbReference type="ARBA" id="ARBA00022741"/>
    </source>
</evidence>
<keyword evidence="4 10" id="KW-0812">Transmembrane</keyword>
<dbReference type="SUPFAM" id="SSF90123">
    <property type="entry name" value="ABC transporter transmembrane region"/>
    <property type="match status" value="1"/>
</dbReference>
<feature type="transmembrane region" description="Helical" evidence="10">
    <location>
        <begin position="304"/>
        <end position="325"/>
    </location>
</feature>
<reference evidence="13" key="2">
    <citation type="submission" date="2021-01" db="EMBL/GenBank/DDBJ databases">
        <authorList>
            <person name="Schikora-Tamarit M.A."/>
        </authorList>
    </citation>
    <scope>NUCLEOTIDE SEQUENCE</scope>
    <source>
        <strain evidence="13">CBS2887</strain>
    </source>
</reference>
<dbReference type="PANTHER" id="PTHR24223:SF456">
    <property type="entry name" value="MULTIDRUG RESISTANCE-ASSOCIATED PROTEIN LETHAL(2)03659"/>
    <property type="match status" value="1"/>
</dbReference>
<evidence type="ECO:0000256" key="10">
    <source>
        <dbReference type="SAM" id="Phobius"/>
    </source>
</evidence>
<dbReference type="CDD" id="cd18597">
    <property type="entry name" value="ABC_6TM_YOR1_D1_like"/>
    <property type="match status" value="1"/>
</dbReference>
<feature type="non-terminal residue" evidence="13">
    <location>
        <position position="783"/>
    </location>
</feature>
<comment type="similarity">
    <text evidence="2">Belongs to the ABC transporter superfamily. ABCC family. Conjugate transporter (TC 3.A.1.208) subfamily.</text>
</comment>
<dbReference type="Gene3D" id="3.40.50.300">
    <property type="entry name" value="P-loop containing nucleotide triphosphate hydrolases"/>
    <property type="match status" value="1"/>
</dbReference>
<dbReference type="AlphaFoldDB" id="A0A9P8TD82"/>
<dbReference type="PROSITE" id="PS50929">
    <property type="entry name" value="ABC_TM1F"/>
    <property type="match status" value="1"/>
</dbReference>
<comment type="caution">
    <text evidence="13">The sequence shown here is derived from an EMBL/GenBank/DDBJ whole genome shotgun (WGS) entry which is preliminary data.</text>
</comment>
<evidence type="ECO:0000313" key="13">
    <source>
        <dbReference type="EMBL" id="KAH3674240.1"/>
    </source>
</evidence>
<dbReference type="Pfam" id="PF00664">
    <property type="entry name" value="ABC_membrane"/>
    <property type="match status" value="1"/>
</dbReference>
<dbReference type="InterPro" id="IPR017871">
    <property type="entry name" value="ABC_transporter-like_CS"/>
</dbReference>
<gene>
    <name evidence="13" type="ORF">WICPIJ_009640</name>
</gene>
<dbReference type="PROSITE" id="PS00211">
    <property type="entry name" value="ABC_TRANSPORTER_1"/>
    <property type="match status" value="1"/>
</dbReference>